<dbReference type="HAMAP" id="MF_01660">
    <property type="entry name" value="MenH"/>
    <property type="match status" value="1"/>
</dbReference>
<dbReference type="InterPro" id="IPR022485">
    <property type="entry name" value="SHCHC_synthase_MenH"/>
</dbReference>
<dbReference type="PANTHER" id="PTHR42916:SF1">
    <property type="entry name" value="PROTEIN PHYLLO, CHLOROPLASTIC"/>
    <property type="match status" value="1"/>
</dbReference>
<dbReference type="PRINTS" id="PR00412">
    <property type="entry name" value="EPOXHYDRLASE"/>
</dbReference>
<name>A0A538SMA8_UNCEI</name>
<evidence type="ECO:0000256" key="3">
    <source>
        <dbReference type="HAMAP-Rule" id="MF_01660"/>
    </source>
</evidence>
<dbReference type="Proteomes" id="UP000319829">
    <property type="component" value="Unassembled WGS sequence"/>
</dbReference>
<comment type="similarity">
    <text evidence="3">Belongs to the AB hydrolase superfamily. MenH family.</text>
</comment>
<dbReference type="PANTHER" id="PTHR42916">
    <property type="entry name" value="2-SUCCINYL-5-ENOLPYRUVYL-6-HYDROXY-3-CYCLOHEXENE-1-CARBOXYLATE SYNTHASE"/>
    <property type="match status" value="1"/>
</dbReference>
<dbReference type="GO" id="GO:0009234">
    <property type="term" value="P:menaquinone biosynthetic process"/>
    <property type="evidence" value="ECO:0007669"/>
    <property type="project" value="UniProtKB-UniRule"/>
</dbReference>
<protein>
    <recommendedName>
        <fullName evidence="3">Putative 2-succinyl-6-hydroxy-2,4-cyclohexadiene-1-carboxylate synthase</fullName>
        <shortName evidence="3">SHCHC synthase</shortName>
        <ecNumber evidence="3">4.2.99.20</ecNumber>
    </recommendedName>
</protein>
<keyword evidence="2 3" id="KW-0456">Lyase</keyword>
<comment type="function">
    <text evidence="3">Catalyzes a proton abstraction reaction that results in 2,5-elimination of pyruvate from 2-succinyl-5-enolpyruvyl-6-hydroxy-3-cyclohexene-1-carboxylate (SEPHCHC) and the formation of 2-succinyl-6-hydroxy-2,4-cyclohexadiene-1-carboxylate (SHCHC).</text>
</comment>
<evidence type="ECO:0000256" key="1">
    <source>
        <dbReference type="ARBA" id="ARBA00022428"/>
    </source>
</evidence>
<dbReference type="InterPro" id="IPR029058">
    <property type="entry name" value="AB_hydrolase_fold"/>
</dbReference>
<dbReference type="Gene3D" id="3.40.50.1820">
    <property type="entry name" value="alpha/beta hydrolase"/>
    <property type="match status" value="1"/>
</dbReference>
<keyword evidence="1 3" id="KW-0474">Menaquinone biosynthesis</keyword>
<comment type="pathway">
    <text evidence="3">Quinol/quinone metabolism; 1,4-dihydroxy-2-naphthoate biosynthesis; 1,4-dihydroxy-2-naphthoate from chorismate: step 3/7.</text>
</comment>
<dbReference type="Pfam" id="PF00561">
    <property type="entry name" value="Abhydrolase_1"/>
    <property type="match status" value="1"/>
</dbReference>
<comment type="pathway">
    <text evidence="3">Quinol/quinone metabolism; menaquinone biosynthesis.</text>
</comment>
<dbReference type="InterPro" id="IPR000639">
    <property type="entry name" value="Epox_hydrolase-like"/>
</dbReference>
<feature type="domain" description="AB hydrolase-1" evidence="4">
    <location>
        <begin position="23"/>
        <end position="258"/>
    </location>
</feature>
<gene>
    <name evidence="3 5" type="primary">menH</name>
    <name evidence="5" type="ORF">E6K74_12010</name>
</gene>
<dbReference type="SUPFAM" id="SSF53474">
    <property type="entry name" value="alpha/beta-Hydrolases"/>
    <property type="match status" value="1"/>
</dbReference>
<reference evidence="5 6" key="1">
    <citation type="journal article" date="2019" name="Nat. Microbiol.">
        <title>Mediterranean grassland soil C-N compound turnover is dependent on rainfall and depth, and is mediated by genomically divergent microorganisms.</title>
        <authorList>
            <person name="Diamond S."/>
            <person name="Andeer P.F."/>
            <person name="Li Z."/>
            <person name="Crits-Christoph A."/>
            <person name="Burstein D."/>
            <person name="Anantharaman K."/>
            <person name="Lane K.R."/>
            <person name="Thomas B.C."/>
            <person name="Pan C."/>
            <person name="Northen T.R."/>
            <person name="Banfield J.F."/>
        </authorList>
    </citation>
    <scope>NUCLEOTIDE SEQUENCE [LARGE SCALE GENOMIC DNA]</scope>
    <source>
        <strain evidence="5">WS_4</strain>
    </source>
</reference>
<dbReference type="PRINTS" id="PR00111">
    <property type="entry name" value="ABHYDROLASE"/>
</dbReference>
<dbReference type="EMBL" id="VBOU01000097">
    <property type="protein sequence ID" value="TMQ52502.1"/>
    <property type="molecule type" value="Genomic_DNA"/>
</dbReference>
<dbReference type="NCBIfam" id="TIGR03695">
    <property type="entry name" value="menH_SHCHC"/>
    <property type="match status" value="1"/>
</dbReference>
<evidence type="ECO:0000256" key="2">
    <source>
        <dbReference type="ARBA" id="ARBA00023239"/>
    </source>
</evidence>
<dbReference type="AlphaFoldDB" id="A0A538SMA8"/>
<evidence type="ECO:0000313" key="5">
    <source>
        <dbReference type="EMBL" id="TMQ52502.1"/>
    </source>
</evidence>
<comment type="subunit">
    <text evidence="3">Monomer.</text>
</comment>
<evidence type="ECO:0000313" key="6">
    <source>
        <dbReference type="Proteomes" id="UP000319829"/>
    </source>
</evidence>
<sequence length="286" mass="31209">MILNVRDIPYHVAVDGDPAREAAMVLLHGFSGSSQDWVPLTPRLRDAGRSVIAVDLMGHGKTGAPADPLRYTMAETVRDLDTILGDLGSERPDWLGYSMGGRVALHMALSHPERVRSLVLESTSLGIEDVHARARRRDADDAFADRIEERGIEWFVEYWSTLPLFETQGELPPATLAALRSRRMECLPAGLARSLRGMGQGAHDYLGSRLGSLRCDVLLIAGELDLKYVDMARRTAEAVPGSACMIVPGAGHTVHLEALEAFADAIAAHWITISEQNAEASSRSYE</sequence>
<comment type="catalytic activity">
    <reaction evidence="3">
        <text>5-enolpyruvoyl-6-hydroxy-2-succinyl-cyclohex-3-ene-1-carboxylate = (1R,6R)-6-hydroxy-2-succinyl-cyclohexa-2,4-diene-1-carboxylate + pyruvate</text>
        <dbReference type="Rhea" id="RHEA:25597"/>
        <dbReference type="ChEBI" id="CHEBI:15361"/>
        <dbReference type="ChEBI" id="CHEBI:58689"/>
        <dbReference type="ChEBI" id="CHEBI:58818"/>
        <dbReference type="EC" id="4.2.99.20"/>
    </reaction>
</comment>
<dbReference type="InterPro" id="IPR000073">
    <property type="entry name" value="AB_hydrolase_1"/>
</dbReference>
<dbReference type="UniPathway" id="UPA01057">
    <property type="reaction ID" value="UER00900"/>
</dbReference>
<proteinExistence type="inferred from homology"/>
<comment type="caution">
    <text evidence="5">The sequence shown here is derived from an EMBL/GenBank/DDBJ whole genome shotgun (WGS) entry which is preliminary data.</text>
</comment>
<dbReference type="UniPathway" id="UPA00079"/>
<dbReference type="GO" id="GO:0070205">
    <property type="term" value="F:2-succinyl-6-hydroxy-2,4-cyclohexadiene-1-carboxylate synthase activity"/>
    <property type="evidence" value="ECO:0007669"/>
    <property type="project" value="UniProtKB-UniRule"/>
</dbReference>
<organism evidence="5 6">
    <name type="scientific">Eiseniibacteriota bacterium</name>
    <dbReference type="NCBI Taxonomy" id="2212470"/>
    <lineage>
        <taxon>Bacteria</taxon>
        <taxon>Candidatus Eiseniibacteriota</taxon>
    </lineage>
</organism>
<evidence type="ECO:0000259" key="4">
    <source>
        <dbReference type="Pfam" id="PF00561"/>
    </source>
</evidence>
<dbReference type="EC" id="4.2.99.20" evidence="3"/>
<accession>A0A538SMA8</accession>